<evidence type="ECO:0000313" key="1">
    <source>
        <dbReference type="EMBL" id="KRR03302.1"/>
    </source>
</evidence>
<keyword evidence="2" id="KW-1185">Reference proteome</keyword>
<proteinExistence type="predicted"/>
<accession>A0A0R3LEB1</accession>
<sequence length="59" mass="6753">MIQMPVSRSNISRFALSVADKRTFGRVFTQLLQMVLIIVHRPLRVLIFHDGVTASRELS</sequence>
<reference evidence="1 2" key="1">
    <citation type="submission" date="2014-03" db="EMBL/GenBank/DDBJ databases">
        <title>Bradyrhizobium valentinum sp. nov., isolated from effective nodules of Lupinus mariae-josephae, a lupine endemic of basic-lime soils in Eastern Spain.</title>
        <authorList>
            <person name="Duran D."/>
            <person name="Rey L."/>
            <person name="Navarro A."/>
            <person name="Busquets A."/>
            <person name="Imperial J."/>
            <person name="Ruiz-Argueso T."/>
        </authorList>
    </citation>
    <scope>NUCLEOTIDE SEQUENCE [LARGE SCALE GENOMIC DNA]</scope>
    <source>
        <strain evidence="1 2">LmjM3</strain>
    </source>
</reference>
<dbReference type="Proteomes" id="UP000051913">
    <property type="component" value="Unassembled WGS sequence"/>
</dbReference>
<dbReference type="AlphaFoldDB" id="A0A0R3LEB1"/>
<comment type="caution">
    <text evidence="1">The sequence shown here is derived from an EMBL/GenBank/DDBJ whole genome shotgun (WGS) entry which is preliminary data.</text>
</comment>
<dbReference type="EMBL" id="LLXX01000142">
    <property type="protein sequence ID" value="KRR03302.1"/>
    <property type="molecule type" value="Genomic_DNA"/>
</dbReference>
<gene>
    <name evidence="1" type="ORF">CP49_15345</name>
</gene>
<evidence type="ECO:0000313" key="2">
    <source>
        <dbReference type="Proteomes" id="UP000051913"/>
    </source>
</evidence>
<organism evidence="1 2">
    <name type="scientific">Bradyrhizobium valentinum</name>
    <dbReference type="NCBI Taxonomy" id="1518501"/>
    <lineage>
        <taxon>Bacteria</taxon>
        <taxon>Pseudomonadati</taxon>
        <taxon>Pseudomonadota</taxon>
        <taxon>Alphaproteobacteria</taxon>
        <taxon>Hyphomicrobiales</taxon>
        <taxon>Nitrobacteraceae</taxon>
        <taxon>Bradyrhizobium</taxon>
    </lineage>
</organism>
<protein>
    <submittedName>
        <fullName evidence="1">Uncharacterized protein</fullName>
    </submittedName>
</protein>
<name>A0A0R3LEB1_9BRAD</name>